<dbReference type="GO" id="GO:0003723">
    <property type="term" value="F:RNA binding"/>
    <property type="evidence" value="ECO:0007669"/>
    <property type="project" value="InterPro"/>
</dbReference>
<dbReference type="GO" id="GO:0004519">
    <property type="term" value="F:endonuclease activity"/>
    <property type="evidence" value="ECO:0007669"/>
    <property type="project" value="InterPro"/>
</dbReference>
<dbReference type="KEGG" id="dpf:ON006_08395"/>
<dbReference type="AlphaFoldDB" id="A0A9E8NC75"/>
<evidence type="ECO:0000313" key="1">
    <source>
        <dbReference type="EMBL" id="WAC13969.1"/>
    </source>
</evidence>
<name>A0A9E8NC75_9BACT</name>
<dbReference type="EMBL" id="CP112998">
    <property type="protein sequence ID" value="WAC13969.1"/>
    <property type="molecule type" value="Genomic_DNA"/>
</dbReference>
<dbReference type="InterPro" id="IPR018669">
    <property type="entry name" value="Toxin_HigB"/>
</dbReference>
<dbReference type="Proteomes" id="UP001164653">
    <property type="component" value="Chromosome"/>
</dbReference>
<gene>
    <name evidence="1" type="ORF">ON006_08395</name>
</gene>
<dbReference type="Pfam" id="PF09907">
    <property type="entry name" value="HigB_toxin"/>
    <property type="match status" value="1"/>
</dbReference>
<organism evidence="1 2">
    <name type="scientific">Dyadobacter pollutisoli</name>
    <dbReference type="NCBI Taxonomy" id="2910158"/>
    <lineage>
        <taxon>Bacteria</taxon>
        <taxon>Pseudomonadati</taxon>
        <taxon>Bacteroidota</taxon>
        <taxon>Cytophagia</taxon>
        <taxon>Cytophagales</taxon>
        <taxon>Spirosomataceae</taxon>
        <taxon>Dyadobacter</taxon>
    </lineage>
</organism>
<reference evidence="1" key="1">
    <citation type="submission" date="2022-11" db="EMBL/GenBank/DDBJ databases">
        <title>Dyadobacter pollutisoli sp. nov., isolated from plastic dumped soil.</title>
        <authorList>
            <person name="Kim J.M."/>
            <person name="Kim K.R."/>
            <person name="Lee J.K."/>
            <person name="Hao L."/>
            <person name="Jeon C.O."/>
        </authorList>
    </citation>
    <scope>NUCLEOTIDE SEQUENCE</scope>
    <source>
        <strain evidence="1">U1</strain>
    </source>
</reference>
<evidence type="ECO:0000313" key="2">
    <source>
        <dbReference type="Proteomes" id="UP001164653"/>
    </source>
</evidence>
<sequence length="97" mass="11305">MVVVAHKPIREFYFQNPALRNALEKWYKDTINADWANFGDVKNSFNSVDSVGNGLFVFNISGNNCRIIARIFFRKRTLFIRFVGTHKEYDKLDLATL</sequence>
<dbReference type="RefSeq" id="WP_244818923.1">
    <property type="nucleotide sequence ID" value="NZ_CP112998.1"/>
</dbReference>
<protein>
    <submittedName>
        <fullName evidence="1">Type II toxin-antitoxin system HigB family toxin</fullName>
    </submittedName>
</protein>
<accession>A0A9E8NC75</accession>
<proteinExistence type="predicted"/>
<keyword evidence="2" id="KW-1185">Reference proteome</keyword>
<dbReference type="GO" id="GO:0110001">
    <property type="term" value="C:toxin-antitoxin complex"/>
    <property type="evidence" value="ECO:0007669"/>
    <property type="project" value="InterPro"/>
</dbReference>